<name>S0FQQ2_9BACT</name>
<proteinExistence type="predicted"/>
<dbReference type="Pfam" id="PF12146">
    <property type="entry name" value="Hydrolase_4"/>
    <property type="match status" value="1"/>
</dbReference>
<reference evidence="2 3" key="1">
    <citation type="journal article" date="2013" name="Genome Announc.">
        <title>Draft Genome Sequence of Desulfotignum phosphitoxidans DSM 13687 Strain FiPS-3.</title>
        <authorList>
            <person name="Poehlein A."/>
            <person name="Daniel R."/>
            <person name="Simeonova D.D."/>
        </authorList>
    </citation>
    <scope>NUCLEOTIDE SEQUENCE [LARGE SCALE GENOMIC DNA]</scope>
    <source>
        <strain evidence="2 3">DSM 13687</strain>
    </source>
</reference>
<dbReference type="EMBL" id="APJX01000016">
    <property type="protein sequence ID" value="EMS77413.1"/>
    <property type="molecule type" value="Genomic_DNA"/>
</dbReference>
<evidence type="ECO:0000313" key="3">
    <source>
        <dbReference type="Proteomes" id="UP000014216"/>
    </source>
</evidence>
<comment type="caution">
    <text evidence="2">The sequence shown here is derived from an EMBL/GenBank/DDBJ whole genome shotgun (WGS) entry which is preliminary data.</text>
</comment>
<dbReference type="InterPro" id="IPR022742">
    <property type="entry name" value="Hydrolase_4"/>
</dbReference>
<evidence type="ECO:0000259" key="1">
    <source>
        <dbReference type="Pfam" id="PF12146"/>
    </source>
</evidence>
<evidence type="ECO:0000313" key="2">
    <source>
        <dbReference type="EMBL" id="EMS77413.1"/>
    </source>
</evidence>
<dbReference type="PANTHER" id="PTHR11005">
    <property type="entry name" value="LYSOSOMAL ACID LIPASE-RELATED"/>
    <property type="match status" value="1"/>
</dbReference>
<organism evidence="2 3">
    <name type="scientific">Desulfotignum phosphitoxidans DSM 13687</name>
    <dbReference type="NCBI Taxonomy" id="1286635"/>
    <lineage>
        <taxon>Bacteria</taxon>
        <taxon>Pseudomonadati</taxon>
        <taxon>Thermodesulfobacteriota</taxon>
        <taxon>Desulfobacteria</taxon>
        <taxon>Desulfobacterales</taxon>
        <taxon>Desulfobacteraceae</taxon>
        <taxon>Desulfotignum</taxon>
    </lineage>
</organism>
<accession>S0FQQ2</accession>
<dbReference type="Proteomes" id="UP000014216">
    <property type="component" value="Unassembled WGS sequence"/>
</dbReference>
<feature type="domain" description="Serine aminopeptidase S33" evidence="1">
    <location>
        <begin position="34"/>
        <end position="139"/>
    </location>
</feature>
<gene>
    <name evidence="2" type="ORF">Dpo_16c00660</name>
</gene>
<dbReference type="Gene3D" id="3.40.50.1820">
    <property type="entry name" value="alpha/beta hydrolase"/>
    <property type="match status" value="2"/>
</dbReference>
<dbReference type="InterPro" id="IPR029058">
    <property type="entry name" value="AB_hydrolase_fold"/>
</dbReference>
<keyword evidence="3" id="KW-1185">Reference proteome</keyword>
<dbReference type="SUPFAM" id="SSF53474">
    <property type="entry name" value="alpha/beta-Hydrolases"/>
    <property type="match status" value="1"/>
</dbReference>
<protein>
    <submittedName>
        <fullName evidence="2">Putative esterase/lipase EstX</fullName>
    </submittedName>
</protein>
<dbReference type="AlphaFoldDB" id="S0FQQ2"/>
<sequence length="293" mass="32770">MEKTLPRPILIKSKNHSKIALYHYANPTSNFLPVILTHGTFSNAIICAKLAEFLNFNGFECWIYEWVGHGNSKYGSFFPDAEDFALNDVPAVIQKVLTLTNKKSCIWVAHSGGGFLPFIYMARNLHQQYAIERLVGIGSQAFGVGKTCFGQVITRTIPIINRFFGKVPGPFFGLGPEDEISGFLNQWCQWNRSGKWIGKDGFNYYKAMKDIHLPTLLISGRNDIIAPPDGCRKMLKPLGSTQKKIIVCSKAAGYLENYNHPRLIASKNAKAEIWPIVLQFVKNKERGIGGLVS</sequence>